<organism evidence="3 4">
    <name type="scientific">Plectus sambesii</name>
    <dbReference type="NCBI Taxonomy" id="2011161"/>
    <lineage>
        <taxon>Eukaryota</taxon>
        <taxon>Metazoa</taxon>
        <taxon>Ecdysozoa</taxon>
        <taxon>Nematoda</taxon>
        <taxon>Chromadorea</taxon>
        <taxon>Plectida</taxon>
        <taxon>Plectina</taxon>
        <taxon>Plectoidea</taxon>
        <taxon>Plectidae</taxon>
        <taxon>Plectus</taxon>
    </lineage>
</organism>
<reference evidence="4" key="1">
    <citation type="submission" date="2022-11" db="UniProtKB">
        <authorList>
            <consortium name="WormBaseParasite"/>
        </authorList>
    </citation>
    <scope>IDENTIFICATION</scope>
</reference>
<dbReference type="InterPro" id="IPR052577">
    <property type="entry name" value="VWA7"/>
</dbReference>
<evidence type="ECO:0000259" key="2">
    <source>
        <dbReference type="Pfam" id="PF25107"/>
    </source>
</evidence>
<name>A0A914UIK3_9BILA</name>
<dbReference type="PANTHER" id="PTHR14905:SF7">
    <property type="entry name" value="VON WILLEBRAND FACTOR A DOMAIN-CONTAINING PROTEIN 7"/>
    <property type="match status" value="1"/>
</dbReference>
<dbReference type="AlphaFoldDB" id="A0A914UIK3"/>
<sequence>MTRSSLAHLLLTVLALPTLCDCFATSEVLAFAAPLKTTRFHDTITNAAVCKVQYDWLVSKTGKTTLKSPNPLEYKPCPYETWAITLFKLFLPARAASLQFAANSVKPDLDENTKNDPRFHFDSDLMISATNARLIAQRTAIINGLKVPAPDYNSLREAIGSSLHTIQDFYSHTNWIEMGKTQPNAHIAVDADLGIQIAPPDMAMCSDCSRDAMTPQQLKQVNDWDKDISNNLLELLGWTYDPLNVYICKNNILNNGYLTSGYFGSEEATAPKIASQMKCSHGGGADSTSRITATGGINKDTNTFLYSPHYDLHYAAADMAVQATINYFNGIREAVNNDNFGRLLGLF</sequence>
<dbReference type="WBParaSite" id="PSAMB.scaffold10419size4096.g33283.t1">
    <property type="protein sequence ID" value="PSAMB.scaffold10419size4096.g33283.t1"/>
    <property type="gene ID" value="PSAMB.scaffold10419size4096.g33283"/>
</dbReference>
<proteinExistence type="predicted"/>
<evidence type="ECO:0000313" key="4">
    <source>
        <dbReference type="WBParaSite" id="PSAMB.scaffold10419size4096.g33283.t1"/>
    </source>
</evidence>
<accession>A0A914UIK3</accession>
<dbReference type="Pfam" id="PF25107">
    <property type="entry name" value="VWA7_N"/>
    <property type="match status" value="2"/>
</dbReference>
<feature type="domain" description="VWA7 N-terminal" evidence="2">
    <location>
        <begin position="99"/>
        <end position="220"/>
    </location>
</feature>
<feature type="chain" id="PRO_5038031800" description="VWA7 N-terminal domain-containing protein" evidence="1">
    <location>
        <begin position="23"/>
        <end position="347"/>
    </location>
</feature>
<keyword evidence="1" id="KW-0732">Signal</keyword>
<dbReference type="InterPro" id="IPR056862">
    <property type="entry name" value="VWA7_N"/>
</dbReference>
<evidence type="ECO:0000313" key="3">
    <source>
        <dbReference type="Proteomes" id="UP000887566"/>
    </source>
</evidence>
<feature type="signal peptide" evidence="1">
    <location>
        <begin position="1"/>
        <end position="22"/>
    </location>
</feature>
<feature type="domain" description="VWA7 N-terminal" evidence="2">
    <location>
        <begin position="248"/>
        <end position="340"/>
    </location>
</feature>
<keyword evidence="3" id="KW-1185">Reference proteome</keyword>
<protein>
    <recommendedName>
        <fullName evidence="2">VWA7 N-terminal domain-containing protein</fullName>
    </recommendedName>
</protein>
<dbReference type="Proteomes" id="UP000887566">
    <property type="component" value="Unplaced"/>
</dbReference>
<dbReference type="PANTHER" id="PTHR14905">
    <property type="entry name" value="NG37"/>
    <property type="match status" value="1"/>
</dbReference>
<evidence type="ECO:0000256" key="1">
    <source>
        <dbReference type="SAM" id="SignalP"/>
    </source>
</evidence>